<dbReference type="InterPro" id="IPR000045">
    <property type="entry name" value="Prepilin_IV_endopep_pep"/>
</dbReference>
<comment type="caution">
    <text evidence="4">The sequence shown here is derived from an EMBL/GenBank/DDBJ whole genome shotgun (WGS) entry which is preliminary data.</text>
</comment>
<evidence type="ECO:0000256" key="1">
    <source>
        <dbReference type="ARBA" id="ARBA00005801"/>
    </source>
</evidence>
<comment type="similarity">
    <text evidence="1">Belongs to the peptidase A24 family.</text>
</comment>
<keyword evidence="2" id="KW-1133">Transmembrane helix</keyword>
<evidence type="ECO:0000313" key="4">
    <source>
        <dbReference type="EMBL" id="MSS83147.1"/>
    </source>
</evidence>
<feature type="transmembrane region" description="Helical" evidence="2">
    <location>
        <begin position="99"/>
        <end position="115"/>
    </location>
</feature>
<dbReference type="GO" id="GO:0005886">
    <property type="term" value="C:plasma membrane"/>
    <property type="evidence" value="ECO:0007669"/>
    <property type="project" value="TreeGrafter"/>
</dbReference>
<reference evidence="4 5" key="1">
    <citation type="submission" date="2019-08" db="EMBL/GenBank/DDBJ databases">
        <title>In-depth cultivation of the pig gut microbiome towards novel bacterial diversity and tailored functional studies.</title>
        <authorList>
            <person name="Wylensek D."/>
            <person name="Hitch T.C.A."/>
            <person name="Clavel T."/>
        </authorList>
    </citation>
    <scope>NUCLEOTIDE SEQUENCE [LARGE SCALE GENOMIC DNA]</scope>
    <source>
        <strain evidence="4 5">WCA-389-WT-5B</strain>
    </source>
</reference>
<dbReference type="Pfam" id="PF01478">
    <property type="entry name" value="Peptidase_A24"/>
    <property type="match status" value="1"/>
</dbReference>
<sequence>MTLFFVFLLLLAALGVAWGGSFWIDRLYGRNLSILTFPDAIASRSRWRKPLLFIGFLGCGLRLLQLASGLPLVLMLVFTAFLLWMTVTDFEQYCLFDSMMLPFALAALVMLATYPDMLVSHLLAGLAGGLVFLVLGILSRGALGGGDIKLLAALGLWMGPQSLAFTAAAGTVLGGLSALVMLLAGQKNRKSSFAYGPYFMLTALALMLVRGL</sequence>
<dbReference type="Gene3D" id="1.20.120.1220">
    <property type="match status" value="1"/>
</dbReference>
<name>A0A6N7VN92_ACIFE</name>
<feature type="transmembrane region" description="Helical" evidence="2">
    <location>
        <begin position="122"/>
        <end position="143"/>
    </location>
</feature>
<keyword evidence="2" id="KW-0812">Transmembrane</keyword>
<feature type="domain" description="Prepilin type IV endopeptidase peptidase" evidence="3">
    <location>
        <begin position="76"/>
        <end position="178"/>
    </location>
</feature>
<dbReference type="GO" id="GO:0006465">
    <property type="term" value="P:signal peptide processing"/>
    <property type="evidence" value="ECO:0007669"/>
    <property type="project" value="TreeGrafter"/>
</dbReference>
<dbReference type="PANTHER" id="PTHR30487:SF0">
    <property type="entry name" value="PREPILIN LEADER PEPTIDASE_N-METHYLTRANSFERASE-RELATED"/>
    <property type="match status" value="1"/>
</dbReference>
<protein>
    <submittedName>
        <fullName evidence="4">Prepilin peptidase</fullName>
    </submittedName>
</protein>
<dbReference type="OrthoDB" id="9789291at2"/>
<evidence type="ECO:0000256" key="2">
    <source>
        <dbReference type="SAM" id="Phobius"/>
    </source>
</evidence>
<dbReference type="InterPro" id="IPR050882">
    <property type="entry name" value="Prepilin_peptidase/N-MTase"/>
</dbReference>
<feature type="transmembrane region" description="Helical" evidence="2">
    <location>
        <begin position="192"/>
        <end position="209"/>
    </location>
</feature>
<feature type="transmembrane region" description="Helical" evidence="2">
    <location>
        <begin position="69"/>
        <end position="87"/>
    </location>
</feature>
<feature type="transmembrane region" description="Helical" evidence="2">
    <location>
        <begin position="163"/>
        <end position="185"/>
    </location>
</feature>
<dbReference type="EMBL" id="VULN01000026">
    <property type="protein sequence ID" value="MSS83147.1"/>
    <property type="molecule type" value="Genomic_DNA"/>
</dbReference>
<dbReference type="Proteomes" id="UP000441455">
    <property type="component" value="Unassembled WGS sequence"/>
</dbReference>
<dbReference type="RefSeq" id="WP_154488774.1">
    <property type="nucleotide sequence ID" value="NZ_VULN01000026.1"/>
</dbReference>
<keyword evidence="2" id="KW-0472">Membrane</keyword>
<dbReference type="AlphaFoldDB" id="A0A6N7VN92"/>
<organism evidence="4 5">
    <name type="scientific">Acidaminococcus fermentans</name>
    <dbReference type="NCBI Taxonomy" id="905"/>
    <lineage>
        <taxon>Bacteria</taxon>
        <taxon>Bacillati</taxon>
        <taxon>Bacillota</taxon>
        <taxon>Negativicutes</taxon>
        <taxon>Acidaminococcales</taxon>
        <taxon>Acidaminococcaceae</taxon>
        <taxon>Acidaminococcus</taxon>
    </lineage>
</organism>
<dbReference type="PANTHER" id="PTHR30487">
    <property type="entry name" value="TYPE 4 PREPILIN-LIKE PROTEINS LEADER PEPTIDE-PROCESSING ENZYME"/>
    <property type="match status" value="1"/>
</dbReference>
<evidence type="ECO:0000313" key="5">
    <source>
        <dbReference type="Proteomes" id="UP000441455"/>
    </source>
</evidence>
<proteinExistence type="inferred from homology"/>
<accession>A0A6N7VN92</accession>
<evidence type="ECO:0000259" key="3">
    <source>
        <dbReference type="Pfam" id="PF01478"/>
    </source>
</evidence>
<gene>
    <name evidence="4" type="ORF">FX155_11185</name>
</gene>
<dbReference type="GO" id="GO:0004190">
    <property type="term" value="F:aspartic-type endopeptidase activity"/>
    <property type="evidence" value="ECO:0007669"/>
    <property type="project" value="InterPro"/>
</dbReference>